<proteinExistence type="predicted"/>
<comment type="caution">
    <text evidence="1">The sequence shown here is derived from an EMBL/GenBank/DDBJ whole genome shotgun (WGS) entry which is preliminary data.</text>
</comment>
<protein>
    <recommendedName>
        <fullName evidence="3">Aminoglycoside phosphotransferase domain-containing protein</fullName>
    </recommendedName>
</protein>
<keyword evidence="2" id="KW-1185">Reference proteome</keyword>
<sequence length="312" mass="36339">MEYVNHKSDLVDVLTTPGLVVKDRPILNPDISEECLRAAYTQMAKVLLQLNMHSFEKIGCISKVADDDDFDDRWEVKHRPLTLNMNELVQLGGVSPSHLPTGPFTTSSSYYLTLAEMHMIHLSSQRSAEDCKRKYIARCLFHKLARDGRFCTNHSNANGQRPFKLFCDNFRPAIVLVDGDVRLSGVVDWEFTYAAPPEFSRSSPFWLIIEHPEYWNQALDDWTREYETRLPIFLDVLREQEEDGLRRGVLLEPQNLSQHMRQSWETKRLFGDGDLEERFQLLTEEERAGMKDFIERKIKEEEEHALPVWPPV</sequence>
<organism evidence="1 2">
    <name type="scientific">Helicocarpus griseus UAMH5409</name>
    <dbReference type="NCBI Taxonomy" id="1447875"/>
    <lineage>
        <taxon>Eukaryota</taxon>
        <taxon>Fungi</taxon>
        <taxon>Dikarya</taxon>
        <taxon>Ascomycota</taxon>
        <taxon>Pezizomycotina</taxon>
        <taxon>Eurotiomycetes</taxon>
        <taxon>Eurotiomycetidae</taxon>
        <taxon>Onygenales</taxon>
        <taxon>Ajellomycetaceae</taxon>
        <taxon>Helicocarpus</taxon>
    </lineage>
</organism>
<gene>
    <name evidence="1" type="ORF">AJ79_04322</name>
</gene>
<dbReference type="EMBL" id="PDNB01000059">
    <property type="protein sequence ID" value="PGH12374.1"/>
    <property type="molecule type" value="Genomic_DNA"/>
</dbReference>
<dbReference type="AlphaFoldDB" id="A0A2B7XKV7"/>
<accession>A0A2B7XKV7</accession>
<evidence type="ECO:0000313" key="1">
    <source>
        <dbReference type="EMBL" id="PGH12374.1"/>
    </source>
</evidence>
<dbReference type="PANTHER" id="PTHR21310:SF37">
    <property type="entry name" value="AMINOGLYCOSIDE PHOSPHOTRANSFERASE DOMAIN-CONTAINING PROTEIN"/>
    <property type="match status" value="1"/>
</dbReference>
<dbReference type="PANTHER" id="PTHR21310">
    <property type="entry name" value="AMINOGLYCOSIDE PHOSPHOTRANSFERASE-RELATED-RELATED"/>
    <property type="match status" value="1"/>
</dbReference>
<evidence type="ECO:0008006" key="3">
    <source>
        <dbReference type="Google" id="ProtNLM"/>
    </source>
</evidence>
<evidence type="ECO:0000313" key="2">
    <source>
        <dbReference type="Proteomes" id="UP000223968"/>
    </source>
</evidence>
<name>A0A2B7XKV7_9EURO</name>
<dbReference type="STRING" id="1447875.A0A2B7XKV7"/>
<dbReference type="Proteomes" id="UP000223968">
    <property type="component" value="Unassembled WGS sequence"/>
</dbReference>
<dbReference type="OrthoDB" id="4177811at2759"/>
<reference evidence="1 2" key="1">
    <citation type="submission" date="2017-10" db="EMBL/GenBank/DDBJ databases">
        <title>Comparative genomics in systemic dimorphic fungi from Ajellomycetaceae.</title>
        <authorList>
            <person name="Munoz J.F."/>
            <person name="Mcewen J.G."/>
            <person name="Clay O.K."/>
            <person name="Cuomo C.A."/>
        </authorList>
    </citation>
    <scope>NUCLEOTIDE SEQUENCE [LARGE SCALE GENOMIC DNA]</scope>
    <source>
        <strain evidence="1 2">UAMH5409</strain>
    </source>
</reference>
<dbReference type="InterPro" id="IPR051678">
    <property type="entry name" value="AGP_Transferase"/>
</dbReference>